<feature type="signal peptide" evidence="1">
    <location>
        <begin position="1"/>
        <end position="20"/>
    </location>
</feature>
<evidence type="ECO:0000256" key="1">
    <source>
        <dbReference type="SAM" id="SignalP"/>
    </source>
</evidence>
<keyword evidence="1" id="KW-0732">Signal</keyword>
<dbReference type="SUPFAM" id="SSF52821">
    <property type="entry name" value="Rhodanese/Cell cycle control phosphatase"/>
    <property type="match status" value="1"/>
</dbReference>
<dbReference type="EMBL" id="LT907975">
    <property type="protein sequence ID" value="SOB57862.1"/>
    <property type="molecule type" value="Genomic_DNA"/>
</dbReference>
<dbReference type="CDD" id="cd00158">
    <property type="entry name" value="RHOD"/>
    <property type="match status" value="1"/>
</dbReference>
<dbReference type="Pfam" id="PF00581">
    <property type="entry name" value="Rhodanese"/>
    <property type="match status" value="1"/>
</dbReference>
<evidence type="ECO:0000313" key="4">
    <source>
        <dbReference type="Proteomes" id="UP000219215"/>
    </source>
</evidence>
<dbReference type="InterPro" id="IPR036873">
    <property type="entry name" value="Rhodanese-like_dom_sf"/>
</dbReference>
<accession>A0A2C8F754</accession>
<dbReference type="InterPro" id="IPR001763">
    <property type="entry name" value="Rhodanese-like_dom"/>
</dbReference>
<name>A0A2C8F754_9BACT</name>
<reference evidence="4" key="1">
    <citation type="submission" date="2017-09" db="EMBL/GenBank/DDBJ databases">
        <authorList>
            <person name="Regsiter A."/>
            <person name="William W."/>
        </authorList>
    </citation>
    <scope>NUCLEOTIDE SEQUENCE [LARGE SCALE GENOMIC DNA]</scope>
    <source>
        <strain evidence="4">500-1</strain>
    </source>
</reference>
<proteinExistence type="predicted"/>
<feature type="domain" description="Rhodanese" evidence="2">
    <location>
        <begin position="37"/>
        <end position="135"/>
    </location>
</feature>
<organism evidence="3 4">
    <name type="scientific">Pseudodesulfovibrio profundus</name>
    <dbReference type="NCBI Taxonomy" id="57320"/>
    <lineage>
        <taxon>Bacteria</taxon>
        <taxon>Pseudomonadati</taxon>
        <taxon>Thermodesulfobacteriota</taxon>
        <taxon>Desulfovibrionia</taxon>
        <taxon>Desulfovibrionales</taxon>
        <taxon>Desulfovibrionaceae</taxon>
    </lineage>
</organism>
<dbReference type="PROSITE" id="PS50206">
    <property type="entry name" value="RHODANESE_3"/>
    <property type="match status" value="1"/>
</dbReference>
<protein>
    <submittedName>
        <fullName evidence="3">Rhodanese homology domain superfamily protein</fullName>
    </submittedName>
</protein>
<dbReference type="Gene3D" id="3.40.250.10">
    <property type="entry name" value="Rhodanese-like domain"/>
    <property type="match status" value="1"/>
</dbReference>
<dbReference type="Proteomes" id="UP000219215">
    <property type="component" value="Chromosome DPRO"/>
</dbReference>
<dbReference type="OrthoDB" id="9800872at2"/>
<feature type="chain" id="PRO_5012383631" evidence="1">
    <location>
        <begin position="21"/>
        <end position="136"/>
    </location>
</feature>
<keyword evidence="4" id="KW-1185">Reference proteome</keyword>
<evidence type="ECO:0000313" key="3">
    <source>
        <dbReference type="EMBL" id="SOB57862.1"/>
    </source>
</evidence>
<dbReference type="AlphaFoldDB" id="A0A2C8F754"/>
<dbReference type="KEGG" id="pprf:DPRO_0975"/>
<gene>
    <name evidence="3" type="ORF">DPRO_0975</name>
</gene>
<sequence length="136" mass="15125">MKKLIIGALMALLIPTLAHAMGYNYISQDEMRSRLDAKDQMTIVDICPIDQFAKGHLPGSVETNAYPVKTDEERAKIAKVLPEIKSSTEDVVIVCPGGRGGAKRTYDYYVEQGVAESRLFILEKGMNGWPYQTESK</sequence>
<dbReference type="RefSeq" id="WP_097011040.1">
    <property type="nucleotide sequence ID" value="NZ_LT907975.1"/>
</dbReference>
<evidence type="ECO:0000259" key="2">
    <source>
        <dbReference type="PROSITE" id="PS50206"/>
    </source>
</evidence>